<evidence type="ECO:0000313" key="4">
    <source>
        <dbReference type="EMBL" id="ADH86675.1"/>
    </source>
</evidence>
<reference evidence="5" key="1">
    <citation type="submission" date="2010-02" db="EMBL/GenBank/DDBJ databases">
        <title>Complete sequence of Desulfurivibrio alkaliphilus AHT2.</title>
        <authorList>
            <consortium name="US DOE Joint Genome Institute"/>
            <person name="Pitluck S."/>
            <person name="Chertkov O."/>
            <person name="Detter J.C."/>
            <person name="Han C."/>
            <person name="Tapia R."/>
            <person name="Larimer F."/>
            <person name="Land M."/>
            <person name="Hauser L."/>
            <person name="Kyrpides N."/>
            <person name="Mikhailova N."/>
            <person name="Sorokin D.Y."/>
            <person name="Muyzer G."/>
            <person name="Woyke T."/>
        </authorList>
    </citation>
    <scope>NUCLEOTIDE SEQUENCE [LARGE SCALE GENOMIC DNA]</scope>
    <source>
        <strain evidence="5">DSM 19089 / UNIQEM U267 / AHT2</strain>
    </source>
</reference>
<dbReference type="PANTHER" id="PTHR11203">
    <property type="entry name" value="CLEAVAGE AND POLYADENYLATION SPECIFICITY FACTOR FAMILY MEMBER"/>
    <property type="match status" value="1"/>
</dbReference>
<evidence type="ECO:0000259" key="3">
    <source>
        <dbReference type="SMART" id="SM00849"/>
    </source>
</evidence>
<feature type="domain" description="Metallo-beta-lactamase" evidence="3">
    <location>
        <begin position="51"/>
        <end position="312"/>
    </location>
</feature>
<dbReference type="InterPro" id="IPR011108">
    <property type="entry name" value="RMMBL"/>
</dbReference>
<protein>
    <submittedName>
        <fullName evidence="4">Exonuclease of the beta-lactamase fold involved in RNA processing-like protein</fullName>
    </submittedName>
</protein>
<dbReference type="AlphaFoldDB" id="D6Z550"/>
<dbReference type="SUPFAM" id="SSF56281">
    <property type="entry name" value="Metallo-hydrolase/oxidoreductase"/>
    <property type="match status" value="1"/>
</dbReference>
<dbReference type="InterPro" id="IPR036866">
    <property type="entry name" value="RibonucZ/Hydroxyglut_hydro"/>
</dbReference>
<gene>
    <name evidence="4" type="ordered locus">DaAHT2_1997</name>
</gene>
<keyword evidence="5" id="KW-1185">Reference proteome</keyword>
<dbReference type="Gene3D" id="3.40.50.10890">
    <property type="match status" value="1"/>
</dbReference>
<dbReference type="GO" id="GO:0004527">
    <property type="term" value="F:exonuclease activity"/>
    <property type="evidence" value="ECO:0007669"/>
    <property type="project" value="UniProtKB-KW"/>
</dbReference>
<evidence type="ECO:0000256" key="1">
    <source>
        <dbReference type="ARBA" id="ARBA00022801"/>
    </source>
</evidence>
<dbReference type="EMBL" id="CP001940">
    <property type="protein sequence ID" value="ADH86675.1"/>
    <property type="molecule type" value="Genomic_DNA"/>
</dbReference>
<dbReference type="eggNOG" id="COG1236">
    <property type="taxonomic scope" value="Bacteria"/>
</dbReference>
<dbReference type="InterPro" id="IPR001279">
    <property type="entry name" value="Metallo-B-lactamas"/>
</dbReference>
<feature type="chain" id="PRO_5003091354" evidence="2">
    <location>
        <begin position="31"/>
        <end position="558"/>
    </location>
</feature>
<feature type="signal peptide" evidence="2">
    <location>
        <begin position="1"/>
        <end position="30"/>
    </location>
</feature>
<keyword evidence="4" id="KW-0269">Exonuclease</keyword>
<dbReference type="InterPro" id="IPR050698">
    <property type="entry name" value="MBL"/>
</dbReference>
<dbReference type="InParanoid" id="D6Z550"/>
<evidence type="ECO:0000313" key="5">
    <source>
        <dbReference type="Proteomes" id="UP000001508"/>
    </source>
</evidence>
<dbReference type="KEGG" id="dak:DaAHT2_1997"/>
<dbReference type="Pfam" id="PF10996">
    <property type="entry name" value="Beta-Casp"/>
    <property type="match status" value="1"/>
</dbReference>
<keyword evidence="4" id="KW-0540">Nuclease</keyword>
<accession>D6Z550</accession>
<sequence>MQTGWCFLGRCGFWLAVLVLMVAGPGAAGAADAGEEPTPVYRGYGGQGVVSGSLHVLEIGAALFLIDVGTFFGGDGDNYPWPEEVAVEAVQAVFISHAHADHLGRLPLLLREGYRGPIYMTGITYELARQTLPDNLAFADLGPERFYYSRHNAGRSRIPVYLEGYDFGHRTVQPDNRVYFTARRGELSAKGYYLARPQRDKLAAKLKQRLDRQVVVVDPGRPVMVADSGLQAEFLLTPHIPGSAMVRLTYGDYRILFSGDVGAGSSPMLPPNPVLTTEVDFLFLEGTMLYDRADADLARQRQQFRREVAAMINAGKRVVIPAAVLDRSQQVMFELSRAIDQGKLPPHQVIRVCSPAANRLLRLYDDFARRYRLELADPATGRQNYGRYFAPALARADFLPPGYKDECVGHEPDNPLGLQPGEIGIMASSMADYSAARQALLDYLEDPDTVFYFVGYQAPNSLGGHLTAGDRPPESLAIGAQRRLVRAAIHQTGAFAGHADPAAMLTIFAETAPQKVFLVHLEGEKGRHLAQRYRRELQTRVLLPEPQKRYRLVLPAAP</sequence>
<dbReference type="InterPro" id="IPR022712">
    <property type="entry name" value="Beta_Casp"/>
</dbReference>
<dbReference type="Pfam" id="PF07521">
    <property type="entry name" value="RMMBL"/>
    <property type="match status" value="1"/>
</dbReference>
<dbReference type="Gene3D" id="3.60.15.10">
    <property type="entry name" value="Ribonuclease Z/Hydroxyacylglutathione hydrolase-like"/>
    <property type="match status" value="1"/>
</dbReference>
<dbReference type="GO" id="GO:0004521">
    <property type="term" value="F:RNA endonuclease activity"/>
    <property type="evidence" value="ECO:0007669"/>
    <property type="project" value="TreeGrafter"/>
</dbReference>
<dbReference type="SMART" id="SM00849">
    <property type="entry name" value="Lactamase_B"/>
    <property type="match status" value="1"/>
</dbReference>
<dbReference type="RefSeq" id="WP_013164198.1">
    <property type="nucleotide sequence ID" value="NC_014216.1"/>
</dbReference>
<dbReference type="Pfam" id="PF00753">
    <property type="entry name" value="Lactamase_B"/>
    <property type="match status" value="1"/>
</dbReference>
<keyword evidence="2" id="KW-0732">Signal</keyword>
<dbReference type="PANTHER" id="PTHR11203:SF37">
    <property type="entry name" value="INTEGRATOR COMPLEX SUBUNIT 11"/>
    <property type="match status" value="1"/>
</dbReference>
<proteinExistence type="predicted"/>
<dbReference type="Proteomes" id="UP000001508">
    <property type="component" value="Chromosome"/>
</dbReference>
<evidence type="ECO:0000256" key="2">
    <source>
        <dbReference type="SAM" id="SignalP"/>
    </source>
</evidence>
<dbReference type="OrthoDB" id="9770211at2"/>
<organism evidence="4 5">
    <name type="scientific">Desulfurivibrio alkaliphilus (strain DSM 19089 / UNIQEM U267 / AHT2)</name>
    <dbReference type="NCBI Taxonomy" id="589865"/>
    <lineage>
        <taxon>Bacteria</taxon>
        <taxon>Pseudomonadati</taxon>
        <taxon>Thermodesulfobacteriota</taxon>
        <taxon>Desulfobulbia</taxon>
        <taxon>Desulfobulbales</taxon>
        <taxon>Desulfobulbaceae</taxon>
        <taxon>Desulfurivibrio</taxon>
    </lineage>
</organism>
<keyword evidence="1" id="KW-0378">Hydrolase</keyword>
<name>D6Z550_DESAT</name>
<dbReference type="HOGENOM" id="CLU_009673_5_2_7"/>